<dbReference type="PANTHER" id="PTHR42879">
    <property type="entry name" value="3-OXOACYL-(ACYL-CARRIER-PROTEIN) REDUCTASE"/>
    <property type="match status" value="1"/>
</dbReference>
<dbReference type="SUPFAM" id="SSF51735">
    <property type="entry name" value="NAD(P)-binding Rossmann-fold domains"/>
    <property type="match status" value="1"/>
</dbReference>
<dbReference type="InterPro" id="IPR050259">
    <property type="entry name" value="SDR"/>
</dbReference>
<dbReference type="AlphaFoldDB" id="A0AA42CP52"/>
<dbReference type="InterPro" id="IPR036291">
    <property type="entry name" value="NAD(P)-bd_dom_sf"/>
</dbReference>
<evidence type="ECO:0000313" key="3">
    <source>
        <dbReference type="Proteomes" id="UP001165667"/>
    </source>
</evidence>
<organism evidence="2 3">
    <name type="scientific">Lichenifustis flavocetrariae</name>
    <dbReference type="NCBI Taxonomy" id="2949735"/>
    <lineage>
        <taxon>Bacteria</taxon>
        <taxon>Pseudomonadati</taxon>
        <taxon>Pseudomonadota</taxon>
        <taxon>Alphaproteobacteria</taxon>
        <taxon>Hyphomicrobiales</taxon>
        <taxon>Lichenihabitantaceae</taxon>
        <taxon>Lichenifustis</taxon>
    </lineage>
</organism>
<evidence type="ECO:0000256" key="1">
    <source>
        <dbReference type="ARBA" id="ARBA00006484"/>
    </source>
</evidence>
<dbReference type="EMBL" id="JAMOIM010000013">
    <property type="protein sequence ID" value="MCW6510082.1"/>
    <property type="molecule type" value="Genomic_DNA"/>
</dbReference>
<comment type="similarity">
    <text evidence="1">Belongs to the short-chain dehydrogenases/reductases (SDR) family.</text>
</comment>
<dbReference type="Proteomes" id="UP001165667">
    <property type="component" value="Unassembled WGS sequence"/>
</dbReference>
<accession>A0AA42CP52</accession>
<protein>
    <submittedName>
        <fullName evidence="2">SDR family oxidoreductase</fullName>
    </submittedName>
</protein>
<comment type="caution">
    <text evidence="2">The sequence shown here is derived from an EMBL/GenBank/DDBJ whole genome shotgun (WGS) entry which is preliminary data.</text>
</comment>
<dbReference type="Pfam" id="PF00106">
    <property type="entry name" value="adh_short"/>
    <property type="match status" value="1"/>
</dbReference>
<dbReference type="PRINTS" id="PR00081">
    <property type="entry name" value="GDHRDH"/>
</dbReference>
<dbReference type="Gene3D" id="3.40.50.720">
    <property type="entry name" value="NAD(P)-binding Rossmann-like Domain"/>
    <property type="match status" value="1"/>
</dbReference>
<reference evidence="2" key="1">
    <citation type="submission" date="2022-05" db="EMBL/GenBank/DDBJ databases">
        <authorList>
            <person name="Pankratov T."/>
        </authorList>
    </citation>
    <scope>NUCLEOTIDE SEQUENCE</scope>
    <source>
        <strain evidence="2">BP6-180914</strain>
    </source>
</reference>
<proteinExistence type="inferred from homology"/>
<dbReference type="InterPro" id="IPR002347">
    <property type="entry name" value="SDR_fam"/>
</dbReference>
<dbReference type="RefSeq" id="WP_282586456.1">
    <property type="nucleotide sequence ID" value="NZ_JAMOIM010000013.1"/>
</dbReference>
<gene>
    <name evidence="2" type="ORF">M8523_18855</name>
</gene>
<sequence length="266" mass="27042">MDLYLTGHVAIVTGGSRGIGKAIARGLALEGVDVVIVGRDGGALEATAREIASETGRSILPSIADTGDDSAVKAMVASALARFGRIDILVNCAARPAGQAKPPALADVTAEALWADVNVKVMGYIRVAREVAPSMIAAGRGRIINISGLAARSTGSIIGSIRNVGVSALTKNLADELGPHGVTAVCVHPGLTRTEKTPGVVRQRAQAEDKPEAEIEGQMAGGNLIGKLITAEEVADVVTFLASPRSMAINGDAVAAGGGTRGAIYY</sequence>
<name>A0AA42CP52_9HYPH</name>
<keyword evidence="3" id="KW-1185">Reference proteome</keyword>
<evidence type="ECO:0000313" key="2">
    <source>
        <dbReference type="EMBL" id="MCW6510082.1"/>
    </source>
</evidence>